<evidence type="ECO:0000313" key="1">
    <source>
        <dbReference type="EMBL" id="JAH29131.1"/>
    </source>
</evidence>
<accession>A0A0E9RIY7</accession>
<protein>
    <submittedName>
        <fullName evidence="1">Uncharacterized protein</fullName>
    </submittedName>
</protein>
<dbReference type="AlphaFoldDB" id="A0A0E9RIY7"/>
<reference evidence="1" key="2">
    <citation type="journal article" date="2015" name="Fish Shellfish Immunol.">
        <title>Early steps in the European eel (Anguilla anguilla)-Vibrio vulnificus interaction in the gills: Role of the RtxA13 toxin.</title>
        <authorList>
            <person name="Callol A."/>
            <person name="Pajuelo D."/>
            <person name="Ebbesson L."/>
            <person name="Teles M."/>
            <person name="MacKenzie S."/>
            <person name="Amaro C."/>
        </authorList>
    </citation>
    <scope>NUCLEOTIDE SEQUENCE</scope>
</reference>
<proteinExistence type="predicted"/>
<organism evidence="1">
    <name type="scientific">Anguilla anguilla</name>
    <name type="common">European freshwater eel</name>
    <name type="synonym">Muraena anguilla</name>
    <dbReference type="NCBI Taxonomy" id="7936"/>
    <lineage>
        <taxon>Eukaryota</taxon>
        <taxon>Metazoa</taxon>
        <taxon>Chordata</taxon>
        <taxon>Craniata</taxon>
        <taxon>Vertebrata</taxon>
        <taxon>Euteleostomi</taxon>
        <taxon>Actinopterygii</taxon>
        <taxon>Neopterygii</taxon>
        <taxon>Teleostei</taxon>
        <taxon>Anguilliformes</taxon>
        <taxon>Anguillidae</taxon>
        <taxon>Anguilla</taxon>
    </lineage>
</organism>
<reference evidence="1" key="1">
    <citation type="submission" date="2014-11" db="EMBL/GenBank/DDBJ databases">
        <authorList>
            <person name="Amaro Gonzalez C."/>
        </authorList>
    </citation>
    <scope>NUCLEOTIDE SEQUENCE</scope>
</reference>
<name>A0A0E9RIY7_ANGAN</name>
<dbReference type="EMBL" id="GBXM01079446">
    <property type="protein sequence ID" value="JAH29131.1"/>
    <property type="molecule type" value="Transcribed_RNA"/>
</dbReference>
<sequence length="25" mass="2951">MSQKNEVRLMYVSCSYGLNMGRKQQ</sequence>